<feature type="non-terminal residue" evidence="1">
    <location>
        <position position="20"/>
    </location>
</feature>
<dbReference type="AlphaFoldDB" id="K1SCR8"/>
<organism evidence="1">
    <name type="scientific">human gut metagenome</name>
    <dbReference type="NCBI Taxonomy" id="408170"/>
    <lineage>
        <taxon>unclassified sequences</taxon>
        <taxon>metagenomes</taxon>
        <taxon>organismal metagenomes</taxon>
    </lineage>
</organism>
<name>K1SCR8_9ZZZZ</name>
<reference evidence="1" key="1">
    <citation type="journal article" date="2013" name="Environ. Microbiol.">
        <title>Microbiota from the distal guts of lean and obese adolescents exhibit partial functional redundancy besides clear differences in community structure.</title>
        <authorList>
            <person name="Ferrer M."/>
            <person name="Ruiz A."/>
            <person name="Lanza F."/>
            <person name="Haange S.B."/>
            <person name="Oberbach A."/>
            <person name="Till H."/>
            <person name="Bargiela R."/>
            <person name="Campoy C."/>
            <person name="Segura M.T."/>
            <person name="Richter M."/>
            <person name="von Bergen M."/>
            <person name="Seifert J."/>
            <person name="Suarez A."/>
        </authorList>
    </citation>
    <scope>NUCLEOTIDE SEQUENCE</scope>
</reference>
<proteinExistence type="predicted"/>
<evidence type="ECO:0000313" key="1">
    <source>
        <dbReference type="EMBL" id="EKC55338.1"/>
    </source>
</evidence>
<gene>
    <name evidence="1" type="ORF">OBE_11613</name>
</gene>
<sequence>MHFTYTDKDILDGRFEFRQS</sequence>
<protein>
    <submittedName>
        <fullName evidence="1">Uncharacterized protein</fullName>
    </submittedName>
</protein>
<comment type="caution">
    <text evidence="1">The sequence shown here is derived from an EMBL/GenBank/DDBJ whole genome shotgun (WGS) entry which is preliminary data.</text>
</comment>
<accession>K1SCR8</accession>
<dbReference type="EMBL" id="AJWZ01008004">
    <property type="protein sequence ID" value="EKC55338.1"/>
    <property type="molecule type" value="Genomic_DNA"/>
</dbReference>